<name>A0A1Z5JGH6_FISSO</name>
<evidence type="ECO:0000313" key="7">
    <source>
        <dbReference type="Proteomes" id="UP000198406"/>
    </source>
</evidence>
<dbReference type="GO" id="GO:0005739">
    <property type="term" value="C:mitochondrion"/>
    <property type="evidence" value="ECO:0007669"/>
    <property type="project" value="TreeGrafter"/>
</dbReference>
<dbReference type="GO" id="GO:1905706">
    <property type="term" value="P:regulation of mitochondrial ATP synthesis coupled proton transport"/>
    <property type="evidence" value="ECO:0007669"/>
    <property type="project" value="TreeGrafter"/>
</dbReference>
<evidence type="ECO:0008006" key="8">
    <source>
        <dbReference type="Google" id="ProtNLM"/>
    </source>
</evidence>
<keyword evidence="5" id="KW-0812">Transmembrane</keyword>
<evidence type="ECO:0000256" key="4">
    <source>
        <dbReference type="ARBA" id="ARBA00022691"/>
    </source>
</evidence>
<reference evidence="6 7" key="1">
    <citation type="journal article" date="2015" name="Plant Cell">
        <title>Oil accumulation by the oleaginous diatom Fistulifera solaris as revealed by the genome and transcriptome.</title>
        <authorList>
            <person name="Tanaka T."/>
            <person name="Maeda Y."/>
            <person name="Veluchamy A."/>
            <person name="Tanaka M."/>
            <person name="Abida H."/>
            <person name="Marechal E."/>
            <person name="Bowler C."/>
            <person name="Muto M."/>
            <person name="Sunaga Y."/>
            <person name="Tanaka M."/>
            <person name="Yoshino T."/>
            <person name="Taniguchi T."/>
            <person name="Fukuda Y."/>
            <person name="Nemoto M."/>
            <person name="Matsumoto M."/>
            <person name="Wong P.S."/>
            <person name="Aburatani S."/>
            <person name="Fujibuchi W."/>
        </authorList>
    </citation>
    <scope>NUCLEOTIDE SEQUENCE [LARGE SCALE GENOMIC DNA]</scope>
    <source>
        <strain evidence="6 7">JPCC DA0580</strain>
    </source>
</reference>
<keyword evidence="4" id="KW-0949">S-adenosyl-L-methionine</keyword>
<dbReference type="Proteomes" id="UP000198406">
    <property type="component" value="Unassembled WGS sequence"/>
</dbReference>
<feature type="transmembrane region" description="Helical" evidence="5">
    <location>
        <begin position="20"/>
        <end position="40"/>
    </location>
</feature>
<evidence type="ECO:0000256" key="3">
    <source>
        <dbReference type="ARBA" id="ARBA00022679"/>
    </source>
</evidence>
<dbReference type="GO" id="GO:0032259">
    <property type="term" value="P:methylation"/>
    <property type="evidence" value="ECO:0007669"/>
    <property type="project" value="UniProtKB-KW"/>
</dbReference>
<comment type="caution">
    <text evidence="6">The sequence shown here is derived from an EMBL/GenBank/DDBJ whole genome shotgun (WGS) entry which is preliminary data.</text>
</comment>
<dbReference type="InterPro" id="IPR026170">
    <property type="entry name" value="FAM173A/B"/>
</dbReference>
<keyword evidence="5" id="KW-1133">Transmembrane helix</keyword>
<dbReference type="AlphaFoldDB" id="A0A1Z5JGH6"/>
<dbReference type="InParanoid" id="A0A1Z5JGH6"/>
<dbReference type="SUPFAM" id="SSF53335">
    <property type="entry name" value="S-adenosyl-L-methionine-dependent methyltransferases"/>
    <property type="match status" value="1"/>
</dbReference>
<dbReference type="EMBL" id="BDSP01000060">
    <property type="protein sequence ID" value="GAX12992.1"/>
    <property type="molecule type" value="Genomic_DNA"/>
</dbReference>
<keyword evidence="2" id="KW-0489">Methyltransferase</keyword>
<proteinExistence type="inferred from homology"/>
<evidence type="ECO:0000313" key="6">
    <source>
        <dbReference type="EMBL" id="GAX12992.1"/>
    </source>
</evidence>
<evidence type="ECO:0000256" key="5">
    <source>
        <dbReference type="SAM" id="Phobius"/>
    </source>
</evidence>
<dbReference type="GO" id="GO:0016279">
    <property type="term" value="F:protein-lysine N-methyltransferase activity"/>
    <property type="evidence" value="ECO:0007669"/>
    <property type="project" value="InterPro"/>
</dbReference>
<gene>
    <name evidence="6" type="ORF">FisN_2Hh481</name>
</gene>
<comment type="similarity">
    <text evidence="1">Belongs to the ANT/ATPSC lysine N-methyltransferase family.</text>
</comment>
<keyword evidence="5" id="KW-0472">Membrane</keyword>
<dbReference type="InterPro" id="IPR029063">
    <property type="entry name" value="SAM-dependent_MTases_sf"/>
</dbReference>
<accession>A0A1Z5JGH6</accession>
<protein>
    <recommendedName>
        <fullName evidence="8">DOT1 domain-containing protein</fullName>
    </recommendedName>
</protein>
<sequence>MSDNGVDKTESGGLSPAVSYGLGAFFVLNIAMLASLPPVLRGRGAPYLPTFRTHREAMFRQLQQTVGRKKEVFVDLGSGDGRLVFAAAQTFRLSIGYESNPFLYIFSQGQRFVRGPKYWASTRFYWQDLWTADLGEVDVVAVYGLGPIMKDLGQKLERELPSGSLVVSNVFSVPGWTPVNTSLEGTHIYRMR</sequence>
<dbReference type="PANTHER" id="PTHR13610:SF9">
    <property type="entry name" value="FI06469P"/>
    <property type="match status" value="1"/>
</dbReference>
<dbReference type="Gene3D" id="3.40.50.150">
    <property type="entry name" value="Vaccinia Virus protein VP39"/>
    <property type="match status" value="1"/>
</dbReference>
<evidence type="ECO:0000256" key="1">
    <source>
        <dbReference type="ARBA" id="ARBA00010633"/>
    </source>
</evidence>
<evidence type="ECO:0000256" key="2">
    <source>
        <dbReference type="ARBA" id="ARBA00022603"/>
    </source>
</evidence>
<dbReference type="OrthoDB" id="66144at2759"/>
<keyword evidence="3" id="KW-0808">Transferase</keyword>
<dbReference type="PANTHER" id="PTHR13610">
    <property type="entry name" value="METHYLTRANSFERASE DOMAIN-CONTAINING PROTEIN"/>
    <property type="match status" value="1"/>
</dbReference>
<keyword evidence="7" id="KW-1185">Reference proteome</keyword>
<organism evidence="6 7">
    <name type="scientific">Fistulifera solaris</name>
    <name type="common">Oleaginous diatom</name>
    <dbReference type="NCBI Taxonomy" id="1519565"/>
    <lineage>
        <taxon>Eukaryota</taxon>
        <taxon>Sar</taxon>
        <taxon>Stramenopiles</taxon>
        <taxon>Ochrophyta</taxon>
        <taxon>Bacillariophyta</taxon>
        <taxon>Bacillariophyceae</taxon>
        <taxon>Bacillariophycidae</taxon>
        <taxon>Naviculales</taxon>
        <taxon>Naviculaceae</taxon>
        <taxon>Fistulifera</taxon>
    </lineage>
</organism>